<name>A0A4Y2TSV5_ARAVE</name>
<feature type="region of interest" description="Disordered" evidence="1">
    <location>
        <begin position="16"/>
        <end position="36"/>
    </location>
</feature>
<proteinExistence type="predicted"/>
<evidence type="ECO:0000256" key="1">
    <source>
        <dbReference type="SAM" id="MobiDB-lite"/>
    </source>
</evidence>
<sequence length="87" mass="9851">MRYTCDVASGALFQTHPAFPGRRRQQQKSWQLGPRRSPLDFVDECFQMSPQQMPRQERSGERAGQSVVPPRPIHRPGNLASGAPHIK</sequence>
<reference evidence="2 3" key="1">
    <citation type="journal article" date="2019" name="Sci. Rep.">
        <title>Orb-weaving spider Araneus ventricosus genome elucidates the spidroin gene catalogue.</title>
        <authorList>
            <person name="Kono N."/>
            <person name="Nakamura H."/>
            <person name="Ohtoshi R."/>
            <person name="Moran D.A.P."/>
            <person name="Shinohara A."/>
            <person name="Yoshida Y."/>
            <person name="Fujiwara M."/>
            <person name="Mori M."/>
            <person name="Tomita M."/>
            <person name="Arakawa K."/>
        </authorList>
    </citation>
    <scope>NUCLEOTIDE SEQUENCE [LARGE SCALE GENOMIC DNA]</scope>
</reference>
<evidence type="ECO:0000313" key="2">
    <source>
        <dbReference type="EMBL" id="GBO03322.1"/>
    </source>
</evidence>
<comment type="caution">
    <text evidence="2">The sequence shown here is derived from an EMBL/GenBank/DDBJ whole genome shotgun (WGS) entry which is preliminary data.</text>
</comment>
<accession>A0A4Y2TSV5</accession>
<protein>
    <submittedName>
        <fullName evidence="2">Uncharacterized protein</fullName>
    </submittedName>
</protein>
<gene>
    <name evidence="2" type="ORF">AVEN_42489_1</name>
</gene>
<dbReference type="Proteomes" id="UP000499080">
    <property type="component" value="Unassembled WGS sequence"/>
</dbReference>
<keyword evidence="3" id="KW-1185">Reference proteome</keyword>
<feature type="region of interest" description="Disordered" evidence="1">
    <location>
        <begin position="49"/>
        <end position="87"/>
    </location>
</feature>
<dbReference type="AlphaFoldDB" id="A0A4Y2TSV5"/>
<organism evidence="2 3">
    <name type="scientific">Araneus ventricosus</name>
    <name type="common">Orbweaver spider</name>
    <name type="synonym">Epeira ventricosa</name>
    <dbReference type="NCBI Taxonomy" id="182803"/>
    <lineage>
        <taxon>Eukaryota</taxon>
        <taxon>Metazoa</taxon>
        <taxon>Ecdysozoa</taxon>
        <taxon>Arthropoda</taxon>
        <taxon>Chelicerata</taxon>
        <taxon>Arachnida</taxon>
        <taxon>Araneae</taxon>
        <taxon>Araneomorphae</taxon>
        <taxon>Entelegynae</taxon>
        <taxon>Araneoidea</taxon>
        <taxon>Araneidae</taxon>
        <taxon>Araneus</taxon>
    </lineage>
</organism>
<dbReference type="EMBL" id="BGPR01030669">
    <property type="protein sequence ID" value="GBO03322.1"/>
    <property type="molecule type" value="Genomic_DNA"/>
</dbReference>
<evidence type="ECO:0000313" key="3">
    <source>
        <dbReference type="Proteomes" id="UP000499080"/>
    </source>
</evidence>